<feature type="transmembrane region" description="Helical" evidence="1">
    <location>
        <begin position="130"/>
        <end position="154"/>
    </location>
</feature>
<protein>
    <submittedName>
        <fullName evidence="2">Uncharacterized protein</fullName>
    </submittedName>
</protein>
<feature type="transmembrane region" description="Helical" evidence="1">
    <location>
        <begin position="56"/>
        <end position="78"/>
    </location>
</feature>
<dbReference type="Proteomes" id="UP000018837">
    <property type="component" value="Unassembled WGS sequence"/>
</dbReference>
<organism evidence="2 3">
    <name type="scientific">Tannerella sp. oral taxon BU063 isolate Cell 2</name>
    <dbReference type="NCBI Taxonomy" id="1411148"/>
    <lineage>
        <taxon>Bacteria</taxon>
        <taxon>Pseudomonadati</taxon>
        <taxon>Bacteroidota</taxon>
        <taxon>Bacteroidia</taxon>
        <taxon>Bacteroidales</taxon>
        <taxon>Tannerellaceae</taxon>
        <taxon>Tannerella</taxon>
    </lineage>
</organism>
<keyword evidence="1" id="KW-0812">Transmembrane</keyword>
<evidence type="ECO:0000313" key="2">
    <source>
        <dbReference type="EMBL" id="ETK01555.1"/>
    </source>
</evidence>
<proteinExistence type="predicted"/>
<keyword evidence="1" id="KW-1133">Transmembrane helix</keyword>
<keyword evidence="1" id="KW-0472">Membrane</keyword>
<feature type="transmembrane region" description="Helical" evidence="1">
    <location>
        <begin position="31"/>
        <end position="49"/>
    </location>
</feature>
<feature type="transmembrane region" description="Helical" evidence="1">
    <location>
        <begin position="90"/>
        <end position="110"/>
    </location>
</feature>
<comment type="caution">
    <text evidence="2">The sequence shown here is derived from an EMBL/GenBank/DDBJ whole genome shotgun (WGS) entry which is preliminary data.</text>
</comment>
<reference evidence="2 3" key="1">
    <citation type="submission" date="2013-11" db="EMBL/GenBank/DDBJ databases">
        <title>Single cell genomics of uncultured Tannerella BU063 (oral taxon 286).</title>
        <authorList>
            <person name="Beall C.J."/>
            <person name="Campbell A.G."/>
            <person name="Griffen A.L."/>
            <person name="Podar M."/>
            <person name="Leys E.J."/>
        </authorList>
    </citation>
    <scope>NUCLEOTIDE SEQUENCE [LARGE SCALE GENOMIC DNA]</scope>
    <source>
        <strain evidence="2">Cell 2</strain>
    </source>
</reference>
<dbReference type="PATRIC" id="fig|1411148.3.peg.1435"/>
<dbReference type="EMBL" id="AYUF01000474">
    <property type="protein sequence ID" value="ETK01555.1"/>
    <property type="molecule type" value="Genomic_DNA"/>
</dbReference>
<evidence type="ECO:0000256" key="1">
    <source>
        <dbReference type="SAM" id="Phobius"/>
    </source>
</evidence>
<evidence type="ECO:0000313" key="3">
    <source>
        <dbReference type="Proteomes" id="UP000018837"/>
    </source>
</evidence>
<dbReference type="AlphaFoldDB" id="W2C321"/>
<sequence length="397" mass="45550">MRHGLNNQVVGLTPLLLLVVLNYTYTYLISYLISSAVCLVGLIVFWGPVRRRRYQFMLLPTAVALALYSLFFVLQLGNMLADYSPLVTEWLLVVVLSSISTMQRVIVGRVRRSRRPALRRTRLRTALNEFFFVARITQNAYTIHLFIILFYKILPEADQTLRLEQLLQREFLLAISLGLMLYEQIRLSMMKRGLAEEAWLPVVDVKGHVIGRVAYSVSLSAEARHYRHPVVRIAVMHRGMLYLSRRDADRVVSPEAIDHPFCAPILFGHTPEQTVRDLVGRNLFGKSDLKPRLLVRYAFDNERVSRLVSLYVIHLRSESTLDDYTRDREGKLWTTQQIEDNLRQGLFSEYFEQEYPYLRQTALQAEQYLAAAAVNLTPPAEATELSPAPEGAAVHGV</sequence>
<gene>
    <name evidence="2" type="ORF">N425_09105</name>
</gene>
<accession>W2C321</accession>
<name>W2C321_9BACT</name>